<feature type="transmembrane region" description="Helical" evidence="1">
    <location>
        <begin position="7"/>
        <end position="23"/>
    </location>
</feature>
<keyword evidence="3" id="KW-1185">Reference proteome</keyword>
<organism evidence="2 3">
    <name type="scientific">Alkaliphilus hydrothermalis</name>
    <dbReference type="NCBI Taxonomy" id="1482730"/>
    <lineage>
        <taxon>Bacteria</taxon>
        <taxon>Bacillati</taxon>
        <taxon>Bacillota</taxon>
        <taxon>Clostridia</taxon>
        <taxon>Peptostreptococcales</taxon>
        <taxon>Natronincolaceae</taxon>
        <taxon>Alkaliphilus</taxon>
    </lineage>
</organism>
<dbReference type="RefSeq" id="WP_204400611.1">
    <property type="nucleotide sequence ID" value="NZ_JAFBEE010000004.1"/>
</dbReference>
<reference evidence="2 3" key="1">
    <citation type="submission" date="2021-01" db="EMBL/GenBank/DDBJ databases">
        <title>Genomic Encyclopedia of Type Strains, Phase IV (KMG-IV): sequencing the most valuable type-strain genomes for metagenomic binning, comparative biology and taxonomic classification.</title>
        <authorList>
            <person name="Goeker M."/>
        </authorList>
    </citation>
    <scope>NUCLEOTIDE SEQUENCE [LARGE SCALE GENOMIC DNA]</scope>
    <source>
        <strain evidence="2 3">DSM 25890</strain>
    </source>
</reference>
<feature type="transmembrane region" description="Helical" evidence="1">
    <location>
        <begin position="57"/>
        <end position="76"/>
    </location>
</feature>
<keyword evidence="1" id="KW-1133">Transmembrane helix</keyword>
<feature type="transmembrane region" description="Helical" evidence="1">
    <location>
        <begin position="88"/>
        <end position="108"/>
    </location>
</feature>
<name>A0ABS2NP30_9FIRM</name>
<evidence type="ECO:0000313" key="2">
    <source>
        <dbReference type="EMBL" id="MBM7614334.1"/>
    </source>
</evidence>
<proteinExistence type="predicted"/>
<comment type="caution">
    <text evidence="2">The sequence shown here is derived from an EMBL/GenBank/DDBJ whole genome shotgun (WGS) entry which is preliminary data.</text>
</comment>
<dbReference type="EMBL" id="JAFBEE010000004">
    <property type="protein sequence ID" value="MBM7614334.1"/>
    <property type="molecule type" value="Genomic_DNA"/>
</dbReference>
<keyword evidence="1" id="KW-0472">Membrane</keyword>
<keyword evidence="1" id="KW-0812">Transmembrane</keyword>
<evidence type="ECO:0000256" key="1">
    <source>
        <dbReference type="SAM" id="Phobius"/>
    </source>
</evidence>
<evidence type="ECO:0000313" key="3">
    <source>
        <dbReference type="Proteomes" id="UP001314796"/>
    </source>
</evidence>
<sequence>MKEWRIKIIMILAYCVPYTYLAMNGDASFGTMIFYGFMIACLGGLCSIAIKTKNATVVIVGNISSFISSYLFTLKYQTEKWEWYFKPFTSFGLLVFITIISLIIQILFSNKLRTIFSK</sequence>
<accession>A0ABS2NP30</accession>
<gene>
    <name evidence="2" type="ORF">JOC73_000845</name>
</gene>
<dbReference type="Proteomes" id="UP001314796">
    <property type="component" value="Unassembled WGS sequence"/>
</dbReference>
<feature type="transmembrane region" description="Helical" evidence="1">
    <location>
        <begin position="29"/>
        <end position="50"/>
    </location>
</feature>
<protein>
    <submittedName>
        <fullName evidence="2">Uncharacterized protein</fullName>
    </submittedName>
</protein>